<evidence type="ECO:0000313" key="1">
    <source>
        <dbReference type="EMBL" id="THV22877.1"/>
    </source>
</evidence>
<sequence>MTEHRNHHGRPASRHGTLDVPLSVWQVPDAAVLTAGLLAELKPARGPIITVDVPGWEAIPKAARHALVLTRDQAASASALAGLPAAKQGLVRIQPVGDHSLGTRLAAVARQSGLVIASAWLLTCTGALAAAANALRSGGHLAVIGQGVAEQARLARLSRPRTDTDGSDEETPELLGLAFAGHVVAAPAAVFDAAVLAAEARRAGPAACPASSRHFDIVIWRKMRPAEVGGRRG</sequence>
<dbReference type="OrthoDB" id="5198603at2"/>
<comment type="caution">
    <text evidence="1">The sequence shown here is derived from an EMBL/GenBank/DDBJ whole genome shotgun (WGS) entry which is preliminary data.</text>
</comment>
<evidence type="ECO:0000313" key="2">
    <source>
        <dbReference type="Proteomes" id="UP000305792"/>
    </source>
</evidence>
<protein>
    <submittedName>
        <fullName evidence="1">Uncharacterized protein</fullName>
    </submittedName>
</protein>
<dbReference type="AlphaFoldDB" id="A0A4S8NYU5"/>
<dbReference type="Proteomes" id="UP000305792">
    <property type="component" value="Unassembled WGS sequence"/>
</dbReference>
<reference evidence="1 2" key="1">
    <citation type="journal article" date="2018" name="Int. J. Syst. Evol. Microbiol.">
        <title>Glycomyces paridis sp. nov., isolated from the medicinal plant Paris polyphylla.</title>
        <authorList>
            <person name="Fang X.M."/>
            <person name="Bai J.L."/>
            <person name="Su J."/>
            <person name="Zhao L.L."/>
            <person name="Liu H.Y."/>
            <person name="Ma B.P."/>
            <person name="Zhang Y.Q."/>
            <person name="Yu L.Y."/>
        </authorList>
    </citation>
    <scope>NUCLEOTIDE SEQUENCE [LARGE SCALE GENOMIC DNA]</scope>
    <source>
        <strain evidence="1 2">CPCC 204357</strain>
    </source>
</reference>
<dbReference type="RefSeq" id="WP_136532202.1">
    <property type="nucleotide sequence ID" value="NZ_STGX01000023.1"/>
</dbReference>
<proteinExistence type="predicted"/>
<organism evidence="1 2">
    <name type="scientific">Glycomyces paridis</name>
    <dbReference type="NCBI Taxonomy" id="2126555"/>
    <lineage>
        <taxon>Bacteria</taxon>
        <taxon>Bacillati</taxon>
        <taxon>Actinomycetota</taxon>
        <taxon>Actinomycetes</taxon>
        <taxon>Glycomycetales</taxon>
        <taxon>Glycomycetaceae</taxon>
        <taxon>Glycomyces</taxon>
    </lineage>
</organism>
<accession>A0A4S8NYU5</accession>
<name>A0A4S8NYU5_9ACTN</name>
<gene>
    <name evidence="1" type="ORF">E9998_23640</name>
</gene>
<keyword evidence="2" id="KW-1185">Reference proteome</keyword>
<dbReference type="EMBL" id="STGX01000023">
    <property type="protein sequence ID" value="THV22877.1"/>
    <property type="molecule type" value="Genomic_DNA"/>
</dbReference>